<feature type="domain" description="RanBP2-type" evidence="7">
    <location>
        <begin position="296"/>
        <end position="325"/>
    </location>
</feature>
<organism evidence="8 9">
    <name type="scientific">Tropilaelaps mercedesae</name>
    <dbReference type="NCBI Taxonomy" id="418985"/>
    <lineage>
        <taxon>Eukaryota</taxon>
        <taxon>Metazoa</taxon>
        <taxon>Ecdysozoa</taxon>
        <taxon>Arthropoda</taxon>
        <taxon>Chelicerata</taxon>
        <taxon>Arachnida</taxon>
        <taxon>Acari</taxon>
        <taxon>Parasitiformes</taxon>
        <taxon>Mesostigmata</taxon>
        <taxon>Gamasina</taxon>
        <taxon>Dermanyssoidea</taxon>
        <taxon>Laelapidae</taxon>
        <taxon>Tropilaelaps</taxon>
    </lineage>
</organism>
<dbReference type="EMBL" id="MNPL01011971">
    <property type="protein sequence ID" value="OQR72348.1"/>
    <property type="molecule type" value="Genomic_DNA"/>
</dbReference>
<protein>
    <submittedName>
        <fullName evidence="8">TGF-beta-activated kinase 1 and MAP3K7-binding protein 2-like</fullName>
    </submittedName>
</protein>
<evidence type="ECO:0000256" key="1">
    <source>
        <dbReference type="ARBA" id="ARBA00022723"/>
    </source>
</evidence>
<keyword evidence="8" id="KW-0418">Kinase</keyword>
<dbReference type="InterPro" id="IPR001876">
    <property type="entry name" value="Znf_RanBP2"/>
</dbReference>
<dbReference type="PROSITE" id="PS01358">
    <property type="entry name" value="ZF_RANBP2_1"/>
    <property type="match status" value="1"/>
</dbReference>
<dbReference type="STRING" id="418985.A0A1V9XG51"/>
<evidence type="ECO:0000256" key="3">
    <source>
        <dbReference type="ARBA" id="ARBA00022833"/>
    </source>
</evidence>
<keyword evidence="8" id="KW-0808">Transferase</keyword>
<gene>
    <name evidence="8" type="ORF">BIW11_10444</name>
</gene>
<sequence length="489" mass="53403">MEGRENLLIEMLHRFPDLPVDTVRAYVDLYPRNRDALVRELTRSSLLSKAEGPNIAQSIEGGEALYSNFSNYEPSMGIALGSLPFPGPPPSLVITPPTSPEKTMNKFPGAALSDGDRNGDSSLHVPALSIARGVSAIHLGYEEFLLQNQRQRLKALEEAYKRNETCLAELRREVLAKERLLFEKTLFQSSSVSGNKNIVNITVNTLLELAQANRQLSIQNQCLVTEVDLQTDGRAPLGDVTRPSFYDQIYPGPRDPLVEIDSRTPSRNITVSAMANRRELGHNTMLMVNGDDDVDDTDHWACQACTLNNHPELPFCEACSSPKPMSQPGTSSVSRVSSISLSGIQQRLNSASLSNFSDPLDESSVTIIASANNTTTTIVGDQGHNNTSNSKFPRIVKEASSSSDSSLSLSDSSGSKGSTNSSSYGSENDENGDVQIEVTGTAGRGSIRSPICLRIRQRIPRDSITFRFYKNINRGLSSELTFRVMCAVL</sequence>
<dbReference type="GO" id="GO:0016301">
    <property type="term" value="F:kinase activity"/>
    <property type="evidence" value="ECO:0007669"/>
    <property type="project" value="UniProtKB-KW"/>
</dbReference>
<evidence type="ECO:0000259" key="7">
    <source>
        <dbReference type="PROSITE" id="PS50199"/>
    </source>
</evidence>
<reference evidence="8 9" key="1">
    <citation type="journal article" date="2017" name="Gigascience">
        <title>Draft genome of the honey bee ectoparasitic mite, Tropilaelaps mercedesae, is shaped by the parasitic life history.</title>
        <authorList>
            <person name="Dong X."/>
            <person name="Armstrong S.D."/>
            <person name="Xia D."/>
            <person name="Makepeace B.L."/>
            <person name="Darby A.C."/>
            <person name="Kadowaki T."/>
        </authorList>
    </citation>
    <scope>NUCLEOTIDE SEQUENCE [LARGE SCALE GENOMIC DNA]</scope>
    <source>
        <strain evidence="8">Wuxi-XJTLU</strain>
    </source>
</reference>
<feature type="compositionally biased region" description="Low complexity" evidence="6">
    <location>
        <begin position="400"/>
        <end position="426"/>
    </location>
</feature>
<evidence type="ECO:0000256" key="4">
    <source>
        <dbReference type="PROSITE-ProRule" id="PRU00322"/>
    </source>
</evidence>
<dbReference type="GO" id="GO:0008270">
    <property type="term" value="F:zinc ion binding"/>
    <property type="evidence" value="ECO:0007669"/>
    <property type="project" value="UniProtKB-KW"/>
</dbReference>
<dbReference type="SMART" id="SM00547">
    <property type="entry name" value="ZnF_RBZ"/>
    <property type="match status" value="1"/>
</dbReference>
<dbReference type="PANTHER" id="PTHR46253:SF1">
    <property type="entry name" value="TAB2"/>
    <property type="match status" value="1"/>
</dbReference>
<dbReference type="PROSITE" id="PS50199">
    <property type="entry name" value="ZF_RANBP2_2"/>
    <property type="match status" value="1"/>
</dbReference>
<dbReference type="Gene3D" id="2.30.30.380">
    <property type="entry name" value="Zn-finger domain of Sec23/24"/>
    <property type="match status" value="1"/>
</dbReference>
<evidence type="ECO:0000256" key="2">
    <source>
        <dbReference type="ARBA" id="ARBA00022771"/>
    </source>
</evidence>
<dbReference type="InParanoid" id="A0A1V9XG51"/>
<evidence type="ECO:0000256" key="5">
    <source>
        <dbReference type="SAM" id="Coils"/>
    </source>
</evidence>
<accession>A0A1V9XG51</accession>
<name>A0A1V9XG51_9ACAR</name>
<dbReference type="InterPro" id="IPR036443">
    <property type="entry name" value="Znf_RanBP2_sf"/>
</dbReference>
<keyword evidence="3" id="KW-0862">Zinc</keyword>
<feature type="region of interest" description="Disordered" evidence="6">
    <location>
        <begin position="376"/>
        <end position="432"/>
    </location>
</feature>
<dbReference type="PANTHER" id="PTHR46253">
    <property type="entry name" value="TGF-BETA-ACTIVATED KINASE 1 AND MAP3K7-BINDING PROTEIN TAB"/>
    <property type="match status" value="1"/>
</dbReference>
<evidence type="ECO:0000256" key="6">
    <source>
        <dbReference type="SAM" id="MobiDB-lite"/>
    </source>
</evidence>
<keyword evidence="5" id="KW-0175">Coiled coil</keyword>
<evidence type="ECO:0000313" key="9">
    <source>
        <dbReference type="Proteomes" id="UP000192247"/>
    </source>
</evidence>
<dbReference type="SUPFAM" id="SSF90209">
    <property type="entry name" value="Ran binding protein zinc finger-like"/>
    <property type="match status" value="1"/>
</dbReference>
<dbReference type="Proteomes" id="UP000192247">
    <property type="component" value="Unassembled WGS sequence"/>
</dbReference>
<comment type="caution">
    <text evidence="8">The sequence shown here is derived from an EMBL/GenBank/DDBJ whole genome shotgun (WGS) entry which is preliminary data.</text>
</comment>
<feature type="coiled-coil region" evidence="5">
    <location>
        <begin position="146"/>
        <end position="173"/>
    </location>
</feature>
<keyword evidence="9" id="KW-1185">Reference proteome</keyword>
<keyword evidence="1" id="KW-0479">Metal-binding</keyword>
<proteinExistence type="predicted"/>
<keyword evidence="2 4" id="KW-0863">Zinc-finger</keyword>
<dbReference type="AlphaFoldDB" id="A0A1V9XG51"/>
<dbReference type="OrthoDB" id="6367910at2759"/>
<evidence type="ECO:0000313" key="8">
    <source>
        <dbReference type="EMBL" id="OQR72348.1"/>
    </source>
</evidence>